<feature type="chain" id="PRO_5017459461" evidence="1">
    <location>
        <begin position="33"/>
        <end position="120"/>
    </location>
</feature>
<evidence type="ECO:0000313" key="2">
    <source>
        <dbReference type="EMBL" id="AYF73439.1"/>
    </source>
</evidence>
<accession>A0A386ZAC5</accession>
<evidence type="ECO:0000256" key="1">
    <source>
        <dbReference type="SAM" id="SignalP"/>
    </source>
</evidence>
<name>A0A386ZAC5_9NOCA</name>
<protein>
    <submittedName>
        <fullName evidence="2">Uncharacterized protein</fullName>
    </submittedName>
</protein>
<organism evidence="2 3">
    <name type="scientific">Nocardia yunnanensis</name>
    <dbReference type="NCBI Taxonomy" id="2382165"/>
    <lineage>
        <taxon>Bacteria</taxon>
        <taxon>Bacillati</taxon>
        <taxon>Actinomycetota</taxon>
        <taxon>Actinomycetes</taxon>
        <taxon>Mycobacteriales</taxon>
        <taxon>Nocardiaceae</taxon>
        <taxon>Nocardia</taxon>
    </lineage>
</organism>
<dbReference type="OrthoDB" id="4468731at2"/>
<reference evidence="2 3" key="1">
    <citation type="submission" date="2018-09" db="EMBL/GenBank/DDBJ databases">
        <title>Nocardia yunnanensis sp. nov., an actinomycete isolated from a soil sample.</title>
        <authorList>
            <person name="Zhang J."/>
        </authorList>
    </citation>
    <scope>NUCLEOTIDE SEQUENCE [LARGE SCALE GENOMIC DNA]</scope>
    <source>
        <strain evidence="2 3">CFHS0054</strain>
    </source>
</reference>
<gene>
    <name evidence="2" type="ORF">D7D52_05715</name>
</gene>
<dbReference type="KEGG" id="nyu:D7D52_05715"/>
<dbReference type="Proteomes" id="UP000267164">
    <property type="component" value="Chromosome"/>
</dbReference>
<dbReference type="RefSeq" id="WP_120735371.1">
    <property type="nucleotide sequence ID" value="NZ_CP032568.1"/>
</dbReference>
<keyword evidence="3" id="KW-1185">Reference proteome</keyword>
<dbReference type="AlphaFoldDB" id="A0A386ZAC5"/>
<keyword evidence="1" id="KW-0732">Signal</keyword>
<proteinExistence type="predicted"/>
<sequence>MNKSLSIAARVATVAISGLGFAAVMGPGTAQAAPQDCQVQKGLFDATATCAADGGSNYVLHLDCVGLYASGPFPLYAVGSYKVLSYPFTPSGASTTVACTGMGPGVLAVATNAFVEVYNG</sequence>
<feature type="signal peptide" evidence="1">
    <location>
        <begin position="1"/>
        <end position="32"/>
    </location>
</feature>
<dbReference type="EMBL" id="CP032568">
    <property type="protein sequence ID" value="AYF73439.1"/>
    <property type="molecule type" value="Genomic_DNA"/>
</dbReference>
<evidence type="ECO:0000313" key="3">
    <source>
        <dbReference type="Proteomes" id="UP000267164"/>
    </source>
</evidence>